<dbReference type="Proteomes" id="UP000007350">
    <property type="component" value="Unassembled WGS sequence"/>
</dbReference>
<protein>
    <submittedName>
        <fullName evidence="2">Uncharacterized protein</fullName>
    </submittedName>
</protein>
<feature type="region of interest" description="Disordered" evidence="1">
    <location>
        <begin position="705"/>
        <end position="750"/>
    </location>
</feature>
<feature type="compositionally biased region" description="Low complexity" evidence="1">
    <location>
        <begin position="725"/>
        <end position="736"/>
    </location>
</feature>
<accession>K2LVK9</accession>
<sequence length="750" mass="83100">MHEEMDEECSVHAESDQRLNDGQGTANEPQMIMTMRLEECCFNPLDKQEEVLDDTREEQCPSKSKILYNSSLSSTPVLMVQPTPDSKKGSIKREEIRSLCLSKDGTGVSSELWLSVSSASPPNWSSLSLFDPDSVHSEEPDTDEYIMLGEGGFLDKIDGGNVEPVNSDSSIRKSTGDYLKWIHQKKELGFVAATPSSSSLRSQIGEEMAGNKMAVMGEGKRNGRGNSIGNLDIISRSLPAISRSLLEQCNIAADSLEADFGDSEFELPPHYSTSLMDFMLAESTSNVELSSILQAHEGKKLSKLDFLRERLSRYHIEGNRQNVNSQRVKAIALISSLEGGDESVSDVPLSIISQTGTGAVSVIEHEELRNGRILQLKSSYDMDEVICSTDVGRSQTLMSLLNCIHCGQRSFLLSTYAPGCLSISVRLIRDFLKKLILRYREGELEDQTECGIWISLAAITTPHSAVDMLYPENDEEEENVVPIRNGFIALCGPLLTDLTWREVLSKECLTDIGSRMRRRLRRQPEIMVVGTVLVRERALHVDSKDSIPKTVLTNFTFALTRDPKFFYSIGRARASPLRVFFSDALGGASLTTHVTCVGQNNGNGFSSDYLEYALKLQQVMNSRPFVCDLGLCYLNAEKLLQGFGDSGNSSTSISNDDIETLEEVVSDVEWLLHNADLEPMKCIRVRAEHPFMSIIFSTEAADSLDKDSAKQRRRRESLNGLGKKSTTTRLSPLSSLYEVSKENTPPSSPS</sequence>
<evidence type="ECO:0000256" key="1">
    <source>
        <dbReference type="SAM" id="MobiDB-lite"/>
    </source>
</evidence>
<dbReference type="PANTHER" id="PTHR35615">
    <property type="entry name" value="PRESENT IN THE OUTER MITOCHONDRIAL MEMBRANE PROTEOME 22-RELATED"/>
    <property type="match status" value="1"/>
</dbReference>
<feature type="compositionally biased region" description="Basic and acidic residues" evidence="1">
    <location>
        <begin position="1"/>
        <end position="19"/>
    </location>
</feature>
<reference evidence="2 3" key="1">
    <citation type="journal article" date="2012" name="BMC Genomics">
        <title>Comparative genomic analysis of human infective Trypanosoma cruzi lineages with the bat-restricted subspecies T. cruzi marinkellei.</title>
        <authorList>
            <person name="Franzen O."/>
            <person name="Talavera-Lopez C."/>
            <person name="Ochaya S."/>
            <person name="Butler C.E."/>
            <person name="Messenger L.A."/>
            <person name="Lewis M.D."/>
            <person name="Llewellyn M.S."/>
            <person name="Marinkelle C.J."/>
            <person name="Tyler K.M."/>
            <person name="Miles M.A."/>
            <person name="Andersson B."/>
        </authorList>
    </citation>
    <scope>NUCLEOTIDE SEQUENCE [LARGE SCALE GENOMIC DNA]</scope>
    <source>
        <strain evidence="2 3">B7</strain>
    </source>
</reference>
<comment type="caution">
    <text evidence="2">The sequence shown here is derived from an EMBL/GenBank/DDBJ whole genome shotgun (WGS) entry which is preliminary data.</text>
</comment>
<keyword evidence="3" id="KW-1185">Reference proteome</keyword>
<dbReference type="PANTHER" id="PTHR35615:SF7">
    <property type="entry name" value="PRESENT IN THE OUTER MITOCHONDRIAL MEMBRANE PROTEOME 22"/>
    <property type="match status" value="1"/>
</dbReference>
<organism evidence="2 3">
    <name type="scientific">Trypanosoma cruzi marinkellei</name>
    <dbReference type="NCBI Taxonomy" id="85056"/>
    <lineage>
        <taxon>Eukaryota</taxon>
        <taxon>Discoba</taxon>
        <taxon>Euglenozoa</taxon>
        <taxon>Kinetoplastea</taxon>
        <taxon>Metakinetoplastina</taxon>
        <taxon>Trypanosomatida</taxon>
        <taxon>Trypanosomatidae</taxon>
        <taxon>Trypanosoma</taxon>
        <taxon>Schizotrypanum</taxon>
    </lineage>
</organism>
<proteinExistence type="predicted"/>
<gene>
    <name evidence="2" type="ORF">MOQ_009536</name>
</gene>
<dbReference type="OrthoDB" id="241839at2759"/>
<evidence type="ECO:0000313" key="3">
    <source>
        <dbReference type="Proteomes" id="UP000007350"/>
    </source>
</evidence>
<name>K2LVK9_TRYCR</name>
<dbReference type="AlphaFoldDB" id="K2LVK9"/>
<dbReference type="EMBL" id="AHKC01019897">
    <property type="protein sequence ID" value="EKF26758.1"/>
    <property type="molecule type" value="Genomic_DNA"/>
</dbReference>
<feature type="region of interest" description="Disordered" evidence="1">
    <location>
        <begin position="1"/>
        <end position="26"/>
    </location>
</feature>
<evidence type="ECO:0000313" key="2">
    <source>
        <dbReference type="EMBL" id="EKF26758.1"/>
    </source>
</evidence>